<protein>
    <submittedName>
        <fullName evidence="3">Uncharacterized protein</fullName>
    </submittedName>
</protein>
<organism evidence="2 3">
    <name type="scientific">Haemonchus contortus</name>
    <name type="common">Barber pole worm</name>
    <dbReference type="NCBI Taxonomy" id="6289"/>
    <lineage>
        <taxon>Eukaryota</taxon>
        <taxon>Metazoa</taxon>
        <taxon>Ecdysozoa</taxon>
        <taxon>Nematoda</taxon>
        <taxon>Chromadorea</taxon>
        <taxon>Rhabditida</taxon>
        <taxon>Rhabditina</taxon>
        <taxon>Rhabditomorpha</taxon>
        <taxon>Strongyloidea</taxon>
        <taxon>Trichostrongylidae</taxon>
        <taxon>Haemonchus</taxon>
    </lineage>
</organism>
<keyword evidence="2" id="KW-1185">Reference proteome</keyword>
<dbReference type="OMA" id="ANEYREW"/>
<dbReference type="WBParaSite" id="HCON_00033360-00001">
    <property type="protein sequence ID" value="HCON_00033360-00001"/>
    <property type="gene ID" value="HCON_00033360"/>
</dbReference>
<dbReference type="Pfam" id="PF03564">
    <property type="entry name" value="DUF1759"/>
    <property type="match status" value="1"/>
</dbReference>
<feature type="compositionally biased region" description="Low complexity" evidence="1">
    <location>
        <begin position="143"/>
        <end position="154"/>
    </location>
</feature>
<dbReference type="AlphaFoldDB" id="A0A7I4XZS0"/>
<reference evidence="3" key="1">
    <citation type="submission" date="2020-12" db="UniProtKB">
        <authorList>
            <consortium name="WormBaseParasite"/>
        </authorList>
    </citation>
    <scope>IDENTIFICATION</scope>
    <source>
        <strain evidence="3">MHco3</strain>
    </source>
</reference>
<evidence type="ECO:0000256" key="1">
    <source>
        <dbReference type="SAM" id="MobiDB-lite"/>
    </source>
</evidence>
<name>A0A7I4XZS0_HAECO</name>
<dbReference type="PANTHER" id="PTHR22954:SF3">
    <property type="entry name" value="PROTEIN CBG08539"/>
    <property type="match status" value="1"/>
</dbReference>
<accession>A0A7I4XZS0</accession>
<proteinExistence type="predicted"/>
<sequence length="363" mass="42311">MSLQPFLLKNVKQKLTRQLNALNGLLFEAQEFEEPWRFPTQAQELEMFLISKEIVVKNLMSQLEQRKNDISDYYAECNQSINDILEEEVKADIEQQFDEYWQGKRGEELLSQAEDFKRKLERRLVELLCQETSAKQEFKREPQQGSSNQSQSPQILDQSTTPGNVRMLEHRLLGNELRVPNFYGNPSTFNSFWELFEELVHKQPYSNIEKLSILINCCKGDAARTLQMIPRTGESYDKAIAQLKGQYQDPRRIIMQMIKKLKSMKQCPDDCRSLRNNLNDIQAIIATLEKQGEIVNTTNMRTMVLETFSKKIQDEMAKKEFDSGSLWSMTNLLDNLSTAIRRKEHVDSIRDPVQGELYHTEVA</sequence>
<dbReference type="InterPro" id="IPR005312">
    <property type="entry name" value="DUF1759"/>
</dbReference>
<dbReference type="Proteomes" id="UP000025227">
    <property type="component" value="Unplaced"/>
</dbReference>
<feature type="region of interest" description="Disordered" evidence="1">
    <location>
        <begin position="136"/>
        <end position="161"/>
    </location>
</feature>
<dbReference type="OrthoDB" id="5840675at2759"/>
<dbReference type="PANTHER" id="PTHR22954">
    <property type="entry name" value="RETROVIRAL PROTEASE-RELATED"/>
    <property type="match status" value="1"/>
</dbReference>
<evidence type="ECO:0000313" key="3">
    <source>
        <dbReference type="WBParaSite" id="HCON_00033360-00001"/>
    </source>
</evidence>
<evidence type="ECO:0000313" key="2">
    <source>
        <dbReference type="Proteomes" id="UP000025227"/>
    </source>
</evidence>